<feature type="compositionally biased region" description="Basic residues" evidence="5">
    <location>
        <begin position="708"/>
        <end position="718"/>
    </location>
</feature>
<feature type="compositionally biased region" description="Acidic residues" evidence="5">
    <location>
        <begin position="256"/>
        <end position="269"/>
    </location>
</feature>
<dbReference type="PANTHER" id="PTHR12202">
    <property type="entry name" value="ESF1 HOMOLOG"/>
    <property type="match status" value="1"/>
</dbReference>
<feature type="compositionally biased region" description="Basic and acidic residues" evidence="5">
    <location>
        <begin position="229"/>
        <end position="245"/>
    </location>
</feature>
<dbReference type="InterPro" id="IPR039754">
    <property type="entry name" value="Esf1"/>
</dbReference>
<evidence type="ECO:0000313" key="9">
    <source>
        <dbReference type="Proteomes" id="UP001187682"/>
    </source>
</evidence>
<feature type="compositionally biased region" description="Basic and acidic residues" evidence="5">
    <location>
        <begin position="90"/>
        <end position="100"/>
    </location>
</feature>
<comment type="caution">
    <text evidence="8">The sequence shown here is derived from an EMBL/GenBank/DDBJ whole genome shotgun (WGS) entry which is preliminary data.</text>
</comment>
<feature type="compositionally biased region" description="Polar residues" evidence="5">
    <location>
        <begin position="645"/>
        <end position="654"/>
    </location>
</feature>
<gene>
    <name evidence="8" type="ORF">DNG_02543</name>
</gene>
<protein>
    <submittedName>
        <fullName evidence="8">Related to Streptococcus M protein</fullName>
    </submittedName>
</protein>
<evidence type="ECO:0000256" key="3">
    <source>
        <dbReference type="ARBA" id="ARBA00023054"/>
    </source>
</evidence>
<evidence type="ECO:0000256" key="2">
    <source>
        <dbReference type="ARBA" id="ARBA00009087"/>
    </source>
</evidence>
<keyword evidence="3" id="KW-0175">Coiled coil</keyword>
<feature type="compositionally biased region" description="Basic residues" evidence="5">
    <location>
        <begin position="600"/>
        <end position="611"/>
    </location>
</feature>
<name>A0AAE8MU40_9PEZI</name>
<dbReference type="PANTHER" id="PTHR12202:SF0">
    <property type="entry name" value="ESF1 HOMOLOG"/>
    <property type="match status" value="1"/>
</dbReference>
<feature type="compositionally biased region" description="Acidic residues" evidence="5">
    <location>
        <begin position="413"/>
        <end position="423"/>
    </location>
</feature>
<feature type="compositionally biased region" description="Acidic residues" evidence="5">
    <location>
        <begin position="101"/>
        <end position="128"/>
    </location>
</feature>
<evidence type="ECO:0000256" key="4">
    <source>
        <dbReference type="ARBA" id="ARBA00023242"/>
    </source>
</evidence>
<feature type="domain" description="NUC153" evidence="6">
    <location>
        <begin position="630"/>
        <end position="658"/>
    </location>
</feature>
<dbReference type="GO" id="GO:0005730">
    <property type="term" value="C:nucleolus"/>
    <property type="evidence" value="ECO:0007669"/>
    <property type="project" value="UniProtKB-SubCell"/>
</dbReference>
<accession>A0AAE8MU40</accession>
<sequence>MGKNPKGSRGNAAGHITDARFASFETDPRFKLPSTKKTKTTIDKRFARMLDGEEFVSATKVDKYGRKLKSKSEAGKKALKSLYRQEEEEAAKADEKNADKESEEEEEEDEDDEEEDSDIDDEEVEEELEAAKSYDPARDGGFSSSEEESDEEEDEEDEDIDAGASMQRFADEQADIEEGEITRRIAVVNMDWDYIKSHDLFAVFSSFLDEKTGGKVEKVSIYPSEFGKERMKREEVEGPPKEIFRKKSKKSKRGESDDESEGSDSDAEDEKIRNELLKEDNDADFDGDALRSYQLDRLRYYYAIMICSDPETAKTIYDATDGTEYLSSSNFIDVRFVPDDVTFDDEPRDECTAVPEGYEPVEFVTNALQSSKVKLTWDVHPEEAERKQSMKKAFGGSRAEIQENDLRAYLASDSEDEGDEGDAKEEARRKMRAALGLGEDEEKGGKDKDGPVGDMEITFTSALLNDSKKAEKEETTIEKYKRKEKERKQARKERAVAKRDVEEGDEIAAGGEDEAQEGEEDLGFNDPFFTTDEPAPVSKSQIRKEERRKKREAKEAEMAETAAEKEKLQRIVDEGEEADGSKNFKHFDMKEIIRAEKDKGKKAKKNKKKGRKGGDEDAAEADGEAGPVMDDRFKDIFESHEYAVDTSNPQFTRTDTMKKLLEEGRKRKSQHGDAEGGEDGERKERKTKKRKDDGEDVDLGGLVASVKQKSKRRGDKAR</sequence>
<comment type="similarity">
    <text evidence="2">Belongs to the ESF1 family.</text>
</comment>
<feature type="compositionally biased region" description="Basic and acidic residues" evidence="5">
    <location>
        <begin position="552"/>
        <end position="599"/>
    </location>
</feature>
<dbReference type="Pfam" id="PF25121">
    <property type="entry name" value="RRM_ESF1"/>
    <property type="match status" value="1"/>
</dbReference>
<evidence type="ECO:0000259" key="7">
    <source>
        <dbReference type="Pfam" id="PF25121"/>
    </source>
</evidence>
<dbReference type="InterPro" id="IPR056750">
    <property type="entry name" value="RRM_ESF1"/>
</dbReference>
<evidence type="ECO:0000256" key="5">
    <source>
        <dbReference type="SAM" id="MobiDB-lite"/>
    </source>
</evidence>
<keyword evidence="9" id="KW-1185">Reference proteome</keyword>
<evidence type="ECO:0000259" key="6">
    <source>
        <dbReference type="Pfam" id="PF08159"/>
    </source>
</evidence>
<dbReference type="AlphaFoldDB" id="A0AAE8MU40"/>
<dbReference type="EMBL" id="ONZQ02000003">
    <property type="protein sequence ID" value="SPN99692.1"/>
    <property type="molecule type" value="Genomic_DNA"/>
</dbReference>
<feature type="region of interest" description="Disordered" evidence="5">
    <location>
        <begin position="229"/>
        <end position="270"/>
    </location>
</feature>
<dbReference type="GO" id="GO:0003723">
    <property type="term" value="F:RNA binding"/>
    <property type="evidence" value="ECO:0007669"/>
    <property type="project" value="TreeGrafter"/>
</dbReference>
<feature type="compositionally biased region" description="Basic and acidic residues" evidence="5">
    <location>
        <begin position="629"/>
        <end position="643"/>
    </location>
</feature>
<feature type="compositionally biased region" description="Basic and acidic residues" evidence="5">
    <location>
        <begin position="129"/>
        <end position="138"/>
    </location>
</feature>
<feature type="domain" description="ESF1 RRM" evidence="7">
    <location>
        <begin position="182"/>
        <end position="352"/>
    </location>
</feature>
<comment type="subcellular location">
    <subcellularLocation>
        <location evidence="1">Nucleus</location>
        <location evidence="1">Nucleolus</location>
    </subcellularLocation>
</comment>
<feature type="region of interest" description="Disordered" evidence="5">
    <location>
        <begin position="59"/>
        <end position="181"/>
    </location>
</feature>
<dbReference type="Proteomes" id="UP001187682">
    <property type="component" value="Unassembled WGS sequence"/>
</dbReference>
<feature type="compositionally biased region" description="Basic and acidic residues" evidence="5">
    <location>
        <begin position="466"/>
        <end position="501"/>
    </location>
</feature>
<evidence type="ECO:0000256" key="1">
    <source>
        <dbReference type="ARBA" id="ARBA00004604"/>
    </source>
</evidence>
<feature type="region of interest" description="Disordered" evidence="5">
    <location>
        <begin position="1"/>
        <end position="38"/>
    </location>
</feature>
<dbReference type="Pfam" id="PF08159">
    <property type="entry name" value="NUC153"/>
    <property type="match status" value="1"/>
</dbReference>
<feature type="region of interest" description="Disordered" evidence="5">
    <location>
        <begin position="409"/>
        <end position="718"/>
    </location>
</feature>
<organism evidence="8 9">
    <name type="scientific">Cephalotrichum gorgonifer</name>
    <dbReference type="NCBI Taxonomy" id="2041049"/>
    <lineage>
        <taxon>Eukaryota</taxon>
        <taxon>Fungi</taxon>
        <taxon>Dikarya</taxon>
        <taxon>Ascomycota</taxon>
        <taxon>Pezizomycotina</taxon>
        <taxon>Sordariomycetes</taxon>
        <taxon>Hypocreomycetidae</taxon>
        <taxon>Microascales</taxon>
        <taxon>Microascaceae</taxon>
        <taxon>Cephalotrichum</taxon>
    </lineage>
</organism>
<feature type="compositionally biased region" description="Basic and acidic residues" evidence="5">
    <location>
        <begin position="655"/>
        <end position="684"/>
    </location>
</feature>
<evidence type="ECO:0000313" key="8">
    <source>
        <dbReference type="EMBL" id="SPN99692.1"/>
    </source>
</evidence>
<proteinExistence type="inferred from homology"/>
<reference evidence="8" key="1">
    <citation type="submission" date="2018-03" db="EMBL/GenBank/DDBJ databases">
        <authorList>
            <person name="Guldener U."/>
        </authorList>
    </citation>
    <scope>NUCLEOTIDE SEQUENCE</scope>
</reference>
<dbReference type="GO" id="GO:0006364">
    <property type="term" value="P:rRNA processing"/>
    <property type="evidence" value="ECO:0007669"/>
    <property type="project" value="InterPro"/>
</dbReference>
<feature type="compositionally biased region" description="Acidic residues" evidence="5">
    <location>
        <begin position="502"/>
        <end position="523"/>
    </location>
</feature>
<feature type="compositionally biased region" description="Acidic residues" evidence="5">
    <location>
        <begin position="145"/>
        <end position="161"/>
    </location>
</feature>
<feature type="compositionally biased region" description="Basic and acidic residues" evidence="5">
    <location>
        <begin position="60"/>
        <end position="76"/>
    </location>
</feature>
<dbReference type="InterPro" id="IPR012580">
    <property type="entry name" value="NUC153"/>
</dbReference>
<keyword evidence="4" id="KW-0539">Nucleus</keyword>